<dbReference type="OrthoDB" id="9803207at2"/>
<dbReference type="Pfam" id="PF11236">
    <property type="entry name" value="DUF3037"/>
    <property type="match status" value="1"/>
</dbReference>
<name>A0A1W2H4F9_9BACT</name>
<sequence>MQGKHLYEYAVIRAVPRVEREEFVNVGVMVCCKKTNELYCKFLLSIEKVLALDKEADLTLLGAYLLSFRQVCAGEPNGSPISLLDAASRFRWLTAQRSSMIQTSRPHVGFADDLKQVTDDLFDKFVA</sequence>
<evidence type="ECO:0000313" key="2">
    <source>
        <dbReference type="Proteomes" id="UP000192333"/>
    </source>
</evidence>
<accession>A0A1W2H4F9</accession>
<gene>
    <name evidence="1" type="ORF">SAMN00777080_1947</name>
</gene>
<organism evidence="1 2">
    <name type="scientific">Aquiflexum balticum DSM 16537</name>
    <dbReference type="NCBI Taxonomy" id="758820"/>
    <lineage>
        <taxon>Bacteria</taxon>
        <taxon>Pseudomonadati</taxon>
        <taxon>Bacteroidota</taxon>
        <taxon>Cytophagia</taxon>
        <taxon>Cytophagales</taxon>
        <taxon>Cyclobacteriaceae</taxon>
        <taxon>Aquiflexum</taxon>
    </lineage>
</organism>
<dbReference type="RefSeq" id="WP_084120117.1">
    <property type="nucleotide sequence ID" value="NZ_LT838813.1"/>
</dbReference>
<evidence type="ECO:0008006" key="3">
    <source>
        <dbReference type="Google" id="ProtNLM"/>
    </source>
</evidence>
<proteinExistence type="predicted"/>
<dbReference type="AlphaFoldDB" id="A0A1W2H4F9"/>
<keyword evidence="2" id="KW-1185">Reference proteome</keyword>
<dbReference type="Proteomes" id="UP000192333">
    <property type="component" value="Chromosome I"/>
</dbReference>
<dbReference type="InterPro" id="IPR021398">
    <property type="entry name" value="DUF3037"/>
</dbReference>
<reference evidence="2" key="1">
    <citation type="submission" date="2017-04" db="EMBL/GenBank/DDBJ databases">
        <authorList>
            <person name="Varghese N."/>
            <person name="Submissions S."/>
        </authorList>
    </citation>
    <scope>NUCLEOTIDE SEQUENCE [LARGE SCALE GENOMIC DNA]</scope>
    <source>
        <strain evidence="2">DSM 16537</strain>
    </source>
</reference>
<dbReference type="EMBL" id="LT838813">
    <property type="protein sequence ID" value="SMD43356.1"/>
    <property type="molecule type" value="Genomic_DNA"/>
</dbReference>
<protein>
    <recommendedName>
        <fullName evidence="3">DUF3037 domain-containing protein</fullName>
    </recommendedName>
</protein>
<evidence type="ECO:0000313" key="1">
    <source>
        <dbReference type="EMBL" id="SMD43356.1"/>
    </source>
</evidence>